<dbReference type="AlphaFoldDB" id="A0A2M9D2K0"/>
<protein>
    <submittedName>
        <fullName evidence="1">Uncharacterized protein</fullName>
    </submittedName>
</protein>
<evidence type="ECO:0000313" key="1">
    <source>
        <dbReference type="EMBL" id="PJJ78417.1"/>
    </source>
</evidence>
<comment type="caution">
    <text evidence="1">The sequence shown here is derived from an EMBL/GenBank/DDBJ whole genome shotgun (WGS) entry which is preliminary data.</text>
</comment>
<evidence type="ECO:0000313" key="2">
    <source>
        <dbReference type="Proteomes" id="UP000231742"/>
    </source>
</evidence>
<name>A0A2M9D2K0_9MICO</name>
<organism evidence="1 2">
    <name type="scientific">Salinibacterium amurskyense</name>
    <dbReference type="NCBI Taxonomy" id="205941"/>
    <lineage>
        <taxon>Bacteria</taxon>
        <taxon>Bacillati</taxon>
        <taxon>Actinomycetota</taxon>
        <taxon>Actinomycetes</taxon>
        <taxon>Micrococcales</taxon>
        <taxon>Microbacteriaceae</taxon>
        <taxon>Salinibacterium</taxon>
    </lineage>
</organism>
<dbReference type="EMBL" id="PGFH01000002">
    <property type="protein sequence ID" value="PJJ78417.1"/>
    <property type="molecule type" value="Genomic_DNA"/>
</dbReference>
<dbReference type="Proteomes" id="UP000231742">
    <property type="component" value="Unassembled WGS sequence"/>
</dbReference>
<keyword evidence="2" id="KW-1185">Reference proteome</keyword>
<sequence>MDSTNTLPPIERWWPELSIEAKHSLKEDLHGEINDSVLQEIATLTNTDAANAPQRLGDDERDYIATQTEIVD</sequence>
<dbReference type="RefSeq" id="WP_100389460.1">
    <property type="nucleotide sequence ID" value="NZ_BMZU01000002.1"/>
</dbReference>
<accession>A0A2M9D2K0</accession>
<proteinExistence type="predicted"/>
<dbReference type="OrthoDB" id="5083989at2"/>
<gene>
    <name evidence="1" type="ORF">CLV85_1987</name>
</gene>
<reference evidence="1 2" key="1">
    <citation type="submission" date="2017-11" db="EMBL/GenBank/DDBJ databases">
        <title>Genomic Encyclopedia of Archaeal and Bacterial Type Strains, Phase II (KMG-II): From Individual Species to Whole Genera.</title>
        <authorList>
            <person name="Goeker M."/>
        </authorList>
    </citation>
    <scope>NUCLEOTIDE SEQUENCE [LARGE SCALE GENOMIC DNA]</scope>
    <source>
        <strain evidence="1 2">DSM 16400</strain>
    </source>
</reference>